<evidence type="ECO:0000313" key="2">
    <source>
        <dbReference type="Proteomes" id="UP000317267"/>
    </source>
</evidence>
<gene>
    <name evidence="1" type="ORF">FIV39_18110</name>
</gene>
<reference evidence="1 2" key="1">
    <citation type="submission" date="2019-06" db="EMBL/GenBank/DDBJ databases">
        <title>Pseudomonas bimorpha sp. nov. isolated from bovine raw milk and skim milk concentrate.</title>
        <authorList>
            <person name="Hofmann K."/>
            <person name="Huptas C."/>
            <person name="Doll E."/>
            <person name="Scherer S."/>
            <person name="Wenning M."/>
        </authorList>
    </citation>
    <scope>NUCLEOTIDE SEQUENCE [LARGE SCALE GENOMIC DNA]</scope>
    <source>
        <strain evidence="1 2">DSM 17515</strain>
    </source>
</reference>
<evidence type="ECO:0000313" key="1">
    <source>
        <dbReference type="EMBL" id="TWR64649.1"/>
    </source>
</evidence>
<comment type="caution">
    <text evidence="1">The sequence shown here is derived from an EMBL/GenBank/DDBJ whole genome shotgun (WGS) entry which is preliminary data.</text>
</comment>
<protein>
    <recommendedName>
        <fullName evidence="3">Integrase</fullName>
    </recommendedName>
</protein>
<sequence length="70" mass="7657">MAGWLLRESGAQHPGSAKPFECGVHGALTIDWIAEQMGHTNGNMIRQHYGTWINEDGPDVVGMLQLALKL</sequence>
<dbReference type="AlphaFoldDB" id="A0A5C5PGH5"/>
<name>A0A5C5PGH5_9PSED</name>
<accession>A0A5C5PGH5</accession>
<evidence type="ECO:0008006" key="3">
    <source>
        <dbReference type="Google" id="ProtNLM"/>
    </source>
</evidence>
<proteinExistence type="predicted"/>
<dbReference type="EMBL" id="VFES01000011">
    <property type="protein sequence ID" value="TWR64649.1"/>
    <property type="molecule type" value="Genomic_DNA"/>
</dbReference>
<dbReference type="Proteomes" id="UP000317267">
    <property type="component" value="Unassembled WGS sequence"/>
</dbReference>
<organism evidence="1 2">
    <name type="scientific">Pseudomonas grimontii</name>
    <dbReference type="NCBI Taxonomy" id="129847"/>
    <lineage>
        <taxon>Bacteria</taxon>
        <taxon>Pseudomonadati</taxon>
        <taxon>Pseudomonadota</taxon>
        <taxon>Gammaproteobacteria</taxon>
        <taxon>Pseudomonadales</taxon>
        <taxon>Pseudomonadaceae</taxon>
        <taxon>Pseudomonas</taxon>
    </lineage>
</organism>